<dbReference type="GO" id="GO:0005813">
    <property type="term" value="C:centrosome"/>
    <property type="evidence" value="ECO:0007669"/>
    <property type="project" value="UniProtKB-SubCell"/>
</dbReference>
<dbReference type="PANTHER" id="PTHR15431">
    <property type="entry name" value="FGFR1 ONCOGENE PARTNER/LISH DOMAIN-CONTAINING PROTEIN"/>
    <property type="match status" value="1"/>
</dbReference>
<feature type="compositionally biased region" description="Acidic residues" evidence="14">
    <location>
        <begin position="445"/>
        <end position="456"/>
    </location>
</feature>
<dbReference type="PANTHER" id="PTHR15431:SF9">
    <property type="entry name" value="CENTROSOMAL PROTEIN 43"/>
    <property type="match status" value="1"/>
</dbReference>
<gene>
    <name evidence="16" type="primary">106052140</name>
</gene>
<keyword evidence="4" id="KW-0963">Cytoplasm</keyword>
<dbReference type="EnsemblMetazoa" id="BGLB035026-RH">
    <property type="protein sequence ID" value="BGLB035026-PH"/>
    <property type="gene ID" value="BGLB035026"/>
</dbReference>
<evidence type="ECO:0000313" key="17">
    <source>
        <dbReference type="Proteomes" id="UP000076420"/>
    </source>
</evidence>
<proteinExistence type="inferred from homology"/>
<evidence type="ECO:0000256" key="2">
    <source>
        <dbReference type="ARBA" id="ARBA00004300"/>
    </source>
</evidence>
<evidence type="ECO:0000256" key="6">
    <source>
        <dbReference type="ARBA" id="ARBA00022794"/>
    </source>
</evidence>
<dbReference type="PROSITE" id="PS00018">
    <property type="entry name" value="EF_HAND_1"/>
    <property type="match status" value="1"/>
</dbReference>
<evidence type="ECO:0000256" key="9">
    <source>
        <dbReference type="ARBA" id="ARBA00023273"/>
    </source>
</evidence>
<keyword evidence="8" id="KW-0206">Cytoskeleton</keyword>
<evidence type="ECO:0000256" key="8">
    <source>
        <dbReference type="ARBA" id="ARBA00023212"/>
    </source>
</evidence>
<evidence type="ECO:0000256" key="1">
    <source>
        <dbReference type="ARBA" id="ARBA00004120"/>
    </source>
</evidence>
<protein>
    <recommendedName>
        <fullName evidence="10">Centrosomal protein 43</fullName>
    </recommendedName>
    <alternativeName>
        <fullName evidence="11">FGFR1 oncogene partner</fullName>
    </alternativeName>
</protein>
<dbReference type="GO" id="GO:0030030">
    <property type="term" value="P:cell projection organization"/>
    <property type="evidence" value="ECO:0007669"/>
    <property type="project" value="UniProtKB-KW"/>
</dbReference>
<dbReference type="SMART" id="SM00054">
    <property type="entry name" value="EFh"/>
    <property type="match status" value="1"/>
</dbReference>
<comment type="function">
    <text evidence="12">Required for anchoring microtubules to the centrosomes. Required for ciliation.</text>
</comment>
<keyword evidence="6" id="KW-0970">Cilium biogenesis/degradation</keyword>
<dbReference type="Proteomes" id="UP000076420">
    <property type="component" value="Unassembled WGS sequence"/>
</dbReference>
<keyword evidence="7" id="KW-0106">Calcium</keyword>
<dbReference type="InterPro" id="IPR006594">
    <property type="entry name" value="LisH"/>
</dbReference>
<dbReference type="InterPro" id="IPR011992">
    <property type="entry name" value="EF-hand-dom_pair"/>
</dbReference>
<feature type="compositionally biased region" description="Basic and acidic residues" evidence="14">
    <location>
        <begin position="361"/>
        <end position="383"/>
    </location>
</feature>
<dbReference type="InterPro" id="IPR018993">
    <property type="entry name" value="FOP_dimerisation-dom_N"/>
</dbReference>
<dbReference type="EnsemblMetazoa" id="BGLB035026-RD">
    <property type="protein sequence ID" value="BGLB035026-PD"/>
    <property type="gene ID" value="BGLB035026"/>
</dbReference>
<dbReference type="EnsemblMetazoa" id="BGLB035026-RF">
    <property type="protein sequence ID" value="BGLB035026-PF"/>
    <property type="gene ID" value="BGLB035026"/>
</dbReference>
<evidence type="ECO:0000256" key="5">
    <source>
        <dbReference type="ARBA" id="ARBA00022553"/>
    </source>
</evidence>
<comment type="subunit">
    <text evidence="13">Homodimer. Part of a ternary complex that contains CEP350, CEP43 and MAPRE1. Interacts directly with CEP350 and MAPRE1. Interacts with CEP19. Interacts (via N-terminus) with CEP350 (via C-terminus).</text>
</comment>
<reference evidence="16" key="1">
    <citation type="submission" date="2020-05" db="UniProtKB">
        <authorList>
            <consortium name="EnsemblMetazoa"/>
        </authorList>
    </citation>
    <scope>IDENTIFICATION</scope>
    <source>
        <strain evidence="16">BB02</strain>
    </source>
</reference>
<dbReference type="VEuPathDB" id="VectorBase:BGLB035026"/>
<comment type="similarity">
    <text evidence="3">Belongs to the CEP43 family.</text>
</comment>
<feature type="region of interest" description="Disordered" evidence="14">
    <location>
        <begin position="251"/>
        <end position="308"/>
    </location>
</feature>
<dbReference type="STRING" id="6526.A0A2C9LUK9"/>
<evidence type="ECO:0000259" key="15">
    <source>
        <dbReference type="PROSITE" id="PS50222"/>
    </source>
</evidence>
<evidence type="ECO:0000256" key="4">
    <source>
        <dbReference type="ARBA" id="ARBA00022490"/>
    </source>
</evidence>
<dbReference type="SUPFAM" id="SSF47473">
    <property type="entry name" value="EF-hand"/>
    <property type="match status" value="1"/>
</dbReference>
<dbReference type="OrthoDB" id="2160638at2759"/>
<keyword evidence="9" id="KW-0966">Cell projection</keyword>
<dbReference type="EnsemblMetazoa" id="BGLB035026-RI">
    <property type="protein sequence ID" value="BGLB035026-PI"/>
    <property type="gene ID" value="BGLB035026"/>
</dbReference>
<dbReference type="InterPro" id="IPR002048">
    <property type="entry name" value="EF_hand_dom"/>
</dbReference>
<accession>A0A2C9LUK9</accession>
<evidence type="ECO:0000256" key="7">
    <source>
        <dbReference type="ARBA" id="ARBA00022837"/>
    </source>
</evidence>
<dbReference type="EnsemblMetazoa" id="BGLB035026-RA">
    <property type="protein sequence ID" value="BGLB035026-PA"/>
    <property type="gene ID" value="BGLB035026"/>
</dbReference>
<evidence type="ECO:0000256" key="13">
    <source>
        <dbReference type="ARBA" id="ARBA00046373"/>
    </source>
</evidence>
<evidence type="ECO:0000256" key="3">
    <source>
        <dbReference type="ARBA" id="ARBA00005385"/>
    </source>
</evidence>
<dbReference type="InterPro" id="IPR018247">
    <property type="entry name" value="EF_Hand_1_Ca_BS"/>
</dbReference>
<dbReference type="CDD" id="cd00051">
    <property type="entry name" value="EFh"/>
    <property type="match status" value="1"/>
</dbReference>
<evidence type="ECO:0000256" key="11">
    <source>
        <dbReference type="ARBA" id="ARBA00042293"/>
    </source>
</evidence>
<dbReference type="EnsemblMetazoa" id="BGLB035026-RE">
    <property type="protein sequence ID" value="BGLB035026-PE"/>
    <property type="gene ID" value="BGLB035026"/>
</dbReference>
<dbReference type="GO" id="GO:0005509">
    <property type="term" value="F:calcium ion binding"/>
    <property type="evidence" value="ECO:0007669"/>
    <property type="project" value="InterPro"/>
</dbReference>
<sequence length="528" mass="58678">MSADEDTELRDLVAQTLEANGTLGKLRAQLRASVFLALEDQENGQSKTPFLSKELKSFLSTKDGKLTAYLVQEFLEFFNLEFTLAVFKPETGLNEGMKRSEVLKSLGGEGTNISSNLPIITSLLQNVNKSKSTNFGSGDAVYISKPKSHRNLTDKQIEEAKKKFDFYDKDSSGAIDKEELRDLFMDMFPNFHRNMLDRYVNDEFAAADKDFNSSIYTLTPKAIDFDEFLDMYKRLFLLCRTVVSDDVGELVSPTHKPASKQTSPQHQVNQVKQQSKKPSSSPPSSAKPDQVNGSSIQGNKTTGKFTTAGYGSDLEEDPFFDDQPVASVSYNTLSSVPITSVSSTTQKASPYEPPHITTLQKKSELEKNRDLHKEAIVTEEKIKDKSKKVGSGLTSLDDLPSLNSGRGGGVLKSPENEDSPRNDSDMDKNLREVDKRLEELGLDSPNDEFEYEDDFSDVSQKSPRKVDNKPENGSIAEEIDDEEIAEDISAEADDLLKSEKSGFDDLTTDRSISQMDGGFDYMEDPVLP</sequence>
<dbReference type="Pfam" id="PF09398">
    <property type="entry name" value="FOP_dimer"/>
    <property type="match status" value="1"/>
</dbReference>
<comment type="subcellular location">
    <subcellularLocation>
        <location evidence="1">Cytoplasm</location>
        <location evidence="1">Cytoskeleton</location>
        <location evidence="1">Cilium basal body</location>
    </subcellularLocation>
    <subcellularLocation>
        <location evidence="2">Cytoplasm</location>
        <location evidence="2">Cytoskeleton</location>
        <location evidence="2">Microtubule organizing center</location>
        <location evidence="2">Centrosome</location>
    </subcellularLocation>
</comment>
<dbReference type="GO" id="GO:0034453">
    <property type="term" value="P:microtubule anchoring"/>
    <property type="evidence" value="ECO:0007669"/>
    <property type="project" value="InterPro"/>
</dbReference>
<feature type="compositionally biased region" description="Basic and acidic residues" evidence="14">
    <location>
        <begin position="414"/>
        <end position="439"/>
    </location>
</feature>
<feature type="compositionally biased region" description="Basic and acidic residues" evidence="14">
    <location>
        <begin position="494"/>
        <end position="503"/>
    </location>
</feature>
<name>A0A2C9LUK9_BIOGL</name>
<evidence type="ECO:0000256" key="12">
    <source>
        <dbReference type="ARBA" id="ARBA00046076"/>
    </source>
</evidence>
<dbReference type="KEGG" id="bgt:106052140"/>
<feature type="region of interest" description="Disordered" evidence="14">
    <location>
        <begin position="340"/>
        <end position="528"/>
    </location>
</feature>
<dbReference type="AlphaFoldDB" id="A0A2C9LUK9"/>
<evidence type="ECO:0000256" key="14">
    <source>
        <dbReference type="SAM" id="MobiDB-lite"/>
    </source>
</evidence>
<feature type="compositionally biased region" description="Polar residues" evidence="14">
    <location>
        <begin position="291"/>
        <end position="305"/>
    </location>
</feature>
<feature type="domain" description="EF-hand" evidence="15">
    <location>
        <begin position="155"/>
        <end position="190"/>
    </location>
</feature>
<feature type="compositionally biased region" description="Acidic residues" evidence="14">
    <location>
        <begin position="477"/>
        <end position="493"/>
    </location>
</feature>
<evidence type="ECO:0000313" key="16">
    <source>
        <dbReference type="EnsemblMetazoa" id="BGLB035026-PH"/>
    </source>
</evidence>
<dbReference type="VEuPathDB" id="VectorBase:BGLAX_031462"/>
<dbReference type="Gene3D" id="1.10.238.10">
    <property type="entry name" value="EF-hand"/>
    <property type="match status" value="1"/>
</dbReference>
<organism evidence="16 17">
    <name type="scientific">Biomphalaria glabrata</name>
    <name type="common">Bloodfluke planorb</name>
    <name type="synonym">Freshwater snail</name>
    <dbReference type="NCBI Taxonomy" id="6526"/>
    <lineage>
        <taxon>Eukaryota</taxon>
        <taxon>Metazoa</taxon>
        <taxon>Spiralia</taxon>
        <taxon>Lophotrochozoa</taxon>
        <taxon>Mollusca</taxon>
        <taxon>Gastropoda</taxon>
        <taxon>Heterobranchia</taxon>
        <taxon>Euthyneura</taxon>
        <taxon>Panpulmonata</taxon>
        <taxon>Hygrophila</taxon>
        <taxon>Lymnaeoidea</taxon>
        <taxon>Planorbidae</taxon>
        <taxon>Biomphalaria</taxon>
    </lineage>
</organism>
<evidence type="ECO:0000256" key="10">
    <source>
        <dbReference type="ARBA" id="ARBA00041026"/>
    </source>
</evidence>
<feature type="compositionally biased region" description="Low complexity" evidence="14">
    <location>
        <begin position="263"/>
        <end position="288"/>
    </location>
</feature>
<dbReference type="PROSITE" id="PS50896">
    <property type="entry name" value="LISH"/>
    <property type="match status" value="1"/>
</dbReference>
<dbReference type="Gene3D" id="1.20.960.40">
    <property type="match status" value="1"/>
</dbReference>
<dbReference type="PROSITE" id="PS50222">
    <property type="entry name" value="EF_HAND_2"/>
    <property type="match status" value="1"/>
</dbReference>
<keyword evidence="5" id="KW-0597">Phosphoprotein</keyword>